<dbReference type="EMBL" id="VZUS01000001">
    <property type="protein sequence ID" value="KAB1188002.1"/>
    <property type="molecule type" value="Genomic_DNA"/>
</dbReference>
<reference evidence="1" key="1">
    <citation type="submission" date="2019-09" db="EMBL/GenBank/DDBJ databases">
        <title>Genomic analysis of Haloferax sp. CBA1149.</title>
        <authorList>
            <person name="Roh S.W."/>
        </authorList>
    </citation>
    <scope>NUCLEOTIDE SEQUENCE</scope>
    <source>
        <strain evidence="1">CBA1149</strain>
    </source>
</reference>
<protein>
    <submittedName>
        <fullName evidence="1">Uncharacterized protein</fullName>
    </submittedName>
</protein>
<dbReference type="AlphaFoldDB" id="A0A643JZR2"/>
<comment type="caution">
    <text evidence="1">The sequence shown here is derived from an EMBL/GenBank/DDBJ whole genome shotgun (WGS) entry which is preliminary data.</text>
</comment>
<dbReference type="RefSeq" id="WP_151137184.1">
    <property type="nucleotide sequence ID" value="NZ_VZUS01000001.1"/>
</dbReference>
<sequence>MARKSLLRVVVVGVFVLASVAGGTGSVVAVGTGSDDCDDTDREIKPSCARDENRATAKDVLSRAGKSLGETPNGDKVIRILKKKLPS</sequence>
<proteinExistence type="predicted"/>
<evidence type="ECO:0000313" key="1">
    <source>
        <dbReference type="EMBL" id="KAB1188002.1"/>
    </source>
</evidence>
<accession>A0A643JZR2</accession>
<gene>
    <name evidence="1" type="ORF">Hfx1149_08130</name>
</gene>
<name>A0A643JZR2_9EURY</name>
<organism evidence="1">
    <name type="scientific">Haloferax sp. CBA1149</name>
    <dbReference type="NCBI Taxonomy" id="2650753"/>
    <lineage>
        <taxon>Archaea</taxon>
        <taxon>Methanobacteriati</taxon>
        <taxon>Methanobacteriota</taxon>
        <taxon>Stenosarchaea group</taxon>
        <taxon>Halobacteria</taxon>
        <taxon>Halobacteriales</taxon>
        <taxon>Haloferacaceae</taxon>
        <taxon>Haloferax</taxon>
    </lineage>
</organism>